<comment type="subcellular location">
    <subcellularLocation>
        <location evidence="1">Cell membrane</location>
        <topology evidence="1">Lipid-anchor</topology>
        <topology evidence="1">GPI-anchor</topology>
    </subcellularLocation>
</comment>
<keyword evidence="13" id="KW-1133">Transmembrane helix</keyword>
<evidence type="ECO:0000313" key="16">
    <source>
        <dbReference type="Proteomes" id="UP000694545"/>
    </source>
</evidence>
<dbReference type="Pfam" id="PF14999">
    <property type="entry name" value="Shadoo"/>
    <property type="match status" value="1"/>
</dbReference>
<keyword evidence="13" id="KW-0812">Transmembrane</keyword>
<dbReference type="GO" id="GO:0005886">
    <property type="term" value="C:plasma membrane"/>
    <property type="evidence" value="ECO:0007669"/>
    <property type="project" value="UniProtKB-SubCell"/>
</dbReference>
<feature type="region of interest" description="Disordered" evidence="12">
    <location>
        <begin position="22"/>
        <end position="56"/>
    </location>
</feature>
<dbReference type="PANTHER" id="PTHR28552">
    <property type="entry name" value="SHADOW OF PRION PROTEIN"/>
    <property type="match status" value="1"/>
</dbReference>
<reference evidence="15" key="2">
    <citation type="submission" date="2025-09" db="UniProtKB">
        <authorList>
            <consortium name="Ensembl"/>
        </authorList>
    </citation>
    <scope>IDENTIFICATION</scope>
</reference>
<feature type="transmembrane region" description="Helical" evidence="13">
    <location>
        <begin position="57"/>
        <end position="79"/>
    </location>
</feature>
<evidence type="ECO:0000256" key="4">
    <source>
        <dbReference type="ARBA" id="ARBA00022475"/>
    </source>
</evidence>
<accession>A0A8D2L4Y8</accession>
<dbReference type="Ensembl" id="ENSVKKT00000017425.1">
    <property type="protein sequence ID" value="ENSVKKP00000017002.1"/>
    <property type="gene ID" value="ENSVKKG00000011616.1"/>
</dbReference>
<dbReference type="PANTHER" id="PTHR28552:SF1">
    <property type="entry name" value="SHADOW OF PRION PROTEIN"/>
    <property type="match status" value="1"/>
</dbReference>
<evidence type="ECO:0000256" key="6">
    <source>
        <dbReference type="ARBA" id="ARBA00022678"/>
    </source>
</evidence>
<dbReference type="GO" id="GO:0098552">
    <property type="term" value="C:side of membrane"/>
    <property type="evidence" value="ECO:0007669"/>
    <property type="project" value="UniProtKB-KW"/>
</dbReference>
<evidence type="ECO:0000256" key="1">
    <source>
        <dbReference type="ARBA" id="ARBA00004609"/>
    </source>
</evidence>
<feature type="region of interest" description="Disordered" evidence="12">
    <location>
        <begin position="83"/>
        <end position="103"/>
    </location>
</feature>
<dbReference type="AlphaFoldDB" id="A0A8D2L4Y8"/>
<evidence type="ECO:0000256" key="2">
    <source>
        <dbReference type="ARBA" id="ARBA00008311"/>
    </source>
</evidence>
<evidence type="ECO:0000313" key="15">
    <source>
        <dbReference type="Ensembl" id="ENSVKKP00000017002.1"/>
    </source>
</evidence>
<evidence type="ECO:0000256" key="12">
    <source>
        <dbReference type="SAM" id="MobiDB-lite"/>
    </source>
</evidence>
<keyword evidence="11" id="KW-0449">Lipoprotein</keyword>
<name>A0A8D2L4Y8_VARKO</name>
<keyword evidence="7 14" id="KW-0732">Signal</keyword>
<dbReference type="OMA" id="MNWAPAT"/>
<dbReference type="GO" id="GO:0005634">
    <property type="term" value="C:nucleus"/>
    <property type="evidence" value="ECO:0007669"/>
    <property type="project" value="TreeGrafter"/>
</dbReference>
<feature type="signal peptide" evidence="14">
    <location>
        <begin position="1"/>
        <end position="24"/>
    </location>
</feature>
<keyword evidence="16" id="KW-1185">Reference proteome</keyword>
<reference evidence="15" key="1">
    <citation type="submission" date="2025-08" db="UniProtKB">
        <authorList>
            <consortium name="Ensembl"/>
        </authorList>
    </citation>
    <scope>IDENTIFICATION</scope>
</reference>
<evidence type="ECO:0000256" key="7">
    <source>
        <dbReference type="ARBA" id="ARBA00022729"/>
    </source>
</evidence>
<evidence type="ECO:0000256" key="11">
    <source>
        <dbReference type="ARBA" id="ARBA00023288"/>
    </source>
</evidence>
<keyword evidence="6" id="KW-0640">Prion</keyword>
<proteinExistence type="inferred from homology"/>
<keyword evidence="4" id="KW-1003">Cell membrane</keyword>
<evidence type="ECO:0000256" key="10">
    <source>
        <dbReference type="ARBA" id="ARBA00023180"/>
    </source>
</evidence>
<comment type="similarity">
    <text evidence="2">Belongs to the SPRN family.</text>
</comment>
<evidence type="ECO:0000256" key="8">
    <source>
        <dbReference type="ARBA" id="ARBA00023087"/>
    </source>
</evidence>
<organism evidence="15 16">
    <name type="scientific">Varanus komodoensis</name>
    <name type="common">Komodo dragon</name>
    <dbReference type="NCBI Taxonomy" id="61221"/>
    <lineage>
        <taxon>Eukaryota</taxon>
        <taxon>Metazoa</taxon>
        <taxon>Chordata</taxon>
        <taxon>Craniata</taxon>
        <taxon>Vertebrata</taxon>
        <taxon>Euteleostomi</taxon>
        <taxon>Lepidosauria</taxon>
        <taxon>Squamata</taxon>
        <taxon>Bifurcata</taxon>
        <taxon>Unidentata</taxon>
        <taxon>Episquamata</taxon>
        <taxon>Toxicofera</taxon>
        <taxon>Anguimorpha</taxon>
        <taxon>Paleoanguimorpha</taxon>
        <taxon>Varanoidea</taxon>
        <taxon>Varanidae</taxon>
        <taxon>Varanus</taxon>
    </lineage>
</organism>
<protein>
    <recommendedName>
        <fullName evidence="3">Shadow of prion protein</fullName>
    </recommendedName>
</protein>
<dbReference type="GO" id="GO:0006606">
    <property type="term" value="P:protein import into nucleus"/>
    <property type="evidence" value="ECO:0007669"/>
    <property type="project" value="TreeGrafter"/>
</dbReference>
<keyword evidence="9 13" id="KW-0472">Membrane</keyword>
<keyword evidence="8" id="KW-0034">Amyloid</keyword>
<evidence type="ECO:0000256" key="3">
    <source>
        <dbReference type="ARBA" id="ARBA00014397"/>
    </source>
</evidence>
<feature type="chain" id="PRO_5034985547" description="Shadow of prion protein" evidence="14">
    <location>
        <begin position="25"/>
        <end position="136"/>
    </location>
</feature>
<dbReference type="GO" id="GO:0003676">
    <property type="term" value="F:nucleic acid binding"/>
    <property type="evidence" value="ECO:0007669"/>
    <property type="project" value="TreeGrafter"/>
</dbReference>
<keyword evidence="5" id="KW-0336">GPI-anchor</keyword>
<evidence type="ECO:0000256" key="13">
    <source>
        <dbReference type="SAM" id="Phobius"/>
    </source>
</evidence>
<keyword evidence="10" id="KW-0325">Glycoprotein</keyword>
<evidence type="ECO:0000256" key="9">
    <source>
        <dbReference type="ARBA" id="ARBA00023136"/>
    </source>
</evidence>
<dbReference type="Proteomes" id="UP000694545">
    <property type="component" value="Unplaced"/>
</dbReference>
<evidence type="ECO:0000256" key="5">
    <source>
        <dbReference type="ARBA" id="ARBA00022622"/>
    </source>
</evidence>
<evidence type="ECO:0000256" key="14">
    <source>
        <dbReference type="SAM" id="SignalP"/>
    </source>
</evidence>
<sequence length="136" mass="13683">MKWSAALCLTFLLLAAVFFESSSGKGGRGGARGSARGSARGTTRRAKSSPRYSSSGTALRVAAAAAGGAAAGAAAAVAAGRMRSAGKGDPDDMAAPSGNGTDGGSYNYRAWTSGAQPRRFVWLPVCLLCVAQFFSL</sequence>
<dbReference type="InterPro" id="IPR029238">
    <property type="entry name" value="Shadoo"/>
</dbReference>